<keyword evidence="2" id="KW-1185">Reference proteome</keyword>
<dbReference type="AlphaFoldDB" id="A0AAD5AAB5"/>
<feature type="non-terminal residue" evidence="1">
    <location>
        <position position="150"/>
    </location>
</feature>
<accession>A0AAD5AAB5</accession>
<gene>
    <name evidence="1" type="ORF">C0J50_4251</name>
</gene>
<dbReference type="Proteomes" id="UP001205998">
    <property type="component" value="Unassembled WGS sequence"/>
</dbReference>
<evidence type="ECO:0000313" key="2">
    <source>
        <dbReference type="Proteomes" id="UP001205998"/>
    </source>
</evidence>
<protein>
    <submittedName>
        <fullName evidence="1">Uncharacterized protein</fullName>
    </submittedName>
</protein>
<dbReference type="EMBL" id="MU563456">
    <property type="protein sequence ID" value="KAI5613009.1"/>
    <property type="molecule type" value="Genomic_DNA"/>
</dbReference>
<comment type="caution">
    <text evidence="1">The sequence shown here is derived from an EMBL/GenBank/DDBJ whole genome shotgun (WGS) entry which is preliminary data.</text>
</comment>
<sequence>YQLRLLSKVKSFLSEADLEKAIHAFISSRIDYCNALYTGLNQSLLNRLIMVQNAVAHLLFNTSKRSHITPVLRCAYLAKLITVYQPARTLRSSGHTSLVIPNYKYKKFGGRPFAVQGPKLWNTLPAHTRCITVLSVFKSQLKTHLFIRAF</sequence>
<evidence type="ECO:0000313" key="1">
    <source>
        <dbReference type="EMBL" id="KAI5613009.1"/>
    </source>
</evidence>
<reference evidence="1" key="1">
    <citation type="submission" date="2018-07" db="EMBL/GenBank/DDBJ databases">
        <title>Comparative genomics of catfishes provides insights into carnivory and benthic adaptation.</title>
        <authorList>
            <person name="Zhang Y."/>
            <person name="Wang D."/>
            <person name="Peng Z."/>
            <person name="Zheng S."/>
            <person name="Shao F."/>
            <person name="Tao W."/>
        </authorList>
    </citation>
    <scope>NUCLEOTIDE SEQUENCE</scope>
    <source>
        <strain evidence="1">Chongqing</strain>
    </source>
</reference>
<organism evidence="1 2">
    <name type="scientific">Silurus asotus</name>
    <name type="common">Amur catfish</name>
    <name type="synonym">Parasilurus asotus</name>
    <dbReference type="NCBI Taxonomy" id="30991"/>
    <lineage>
        <taxon>Eukaryota</taxon>
        <taxon>Metazoa</taxon>
        <taxon>Chordata</taxon>
        <taxon>Craniata</taxon>
        <taxon>Vertebrata</taxon>
        <taxon>Euteleostomi</taxon>
        <taxon>Actinopterygii</taxon>
        <taxon>Neopterygii</taxon>
        <taxon>Teleostei</taxon>
        <taxon>Ostariophysi</taxon>
        <taxon>Siluriformes</taxon>
        <taxon>Siluridae</taxon>
        <taxon>Silurus</taxon>
    </lineage>
</organism>
<feature type="non-terminal residue" evidence="1">
    <location>
        <position position="1"/>
    </location>
</feature>
<proteinExistence type="predicted"/>
<name>A0AAD5AAB5_SILAS</name>